<accession>A0ABR4K9M6</accession>
<organism evidence="3 4">
    <name type="scientific">Aspergillus pseudoustus</name>
    <dbReference type="NCBI Taxonomy" id="1810923"/>
    <lineage>
        <taxon>Eukaryota</taxon>
        <taxon>Fungi</taxon>
        <taxon>Dikarya</taxon>
        <taxon>Ascomycota</taxon>
        <taxon>Pezizomycotina</taxon>
        <taxon>Eurotiomycetes</taxon>
        <taxon>Eurotiomycetidae</taxon>
        <taxon>Eurotiales</taxon>
        <taxon>Aspergillaceae</taxon>
        <taxon>Aspergillus</taxon>
        <taxon>Aspergillus subgen. Nidulantes</taxon>
    </lineage>
</organism>
<comment type="caution">
    <text evidence="3">The sequence shown here is derived from an EMBL/GenBank/DDBJ whole genome shotgun (WGS) entry which is preliminary data.</text>
</comment>
<dbReference type="SMART" id="SM00355">
    <property type="entry name" value="ZnF_C2H2"/>
    <property type="match status" value="6"/>
</dbReference>
<evidence type="ECO:0000313" key="3">
    <source>
        <dbReference type="EMBL" id="KAL2848861.1"/>
    </source>
</evidence>
<reference evidence="3 4" key="1">
    <citation type="submission" date="2024-07" db="EMBL/GenBank/DDBJ databases">
        <title>Section-level genome sequencing and comparative genomics of Aspergillus sections Usti and Cavernicolus.</title>
        <authorList>
            <consortium name="Lawrence Berkeley National Laboratory"/>
            <person name="Nybo J.L."/>
            <person name="Vesth T.C."/>
            <person name="Theobald S."/>
            <person name="Frisvad J.C."/>
            <person name="Larsen T.O."/>
            <person name="Kjaerboelling I."/>
            <person name="Rothschild-Mancinelli K."/>
            <person name="Lyhne E.K."/>
            <person name="Kogle M.E."/>
            <person name="Barry K."/>
            <person name="Clum A."/>
            <person name="Na H."/>
            <person name="Ledsgaard L."/>
            <person name="Lin J."/>
            <person name="Lipzen A."/>
            <person name="Kuo A."/>
            <person name="Riley R."/>
            <person name="Mondo S."/>
            <person name="Labutti K."/>
            <person name="Haridas S."/>
            <person name="Pangalinan J."/>
            <person name="Salamov A.A."/>
            <person name="Simmons B.A."/>
            <person name="Magnuson J.K."/>
            <person name="Chen J."/>
            <person name="Drula E."/>
            <person name="Henrissat B."/>
            <person name="Wiebenga A."/>
            <person name="Lubbers R.J."/>
            <person name="Gomes A.C."/>
            <person name="Makela M.R."/>
            <person name="Stajich J."/>
            <person name="Grigoriev I.V."/>
            <person name="Mortensen U.H."/>
            <person name="De Vries R.P."/>
            <person name="Baker S.E."/>
            <person name="Andersen M.R."/>
        </authorList>
    </citation>
    <scope>NUCLEOTIDE SEQUENCE [LARGE SCALE GENOMIC DNA]</scope>
    <source>
        <strain evidence="3 4">CBS 123904</strain>
    </source>
</reference>
<evidence type="ECO:0000313" key="4">
    <source>
        <dbReference type="Proteomes" id="UP001610446"/>
    </source>
</evidence>
<dbReference type="InterPro" id="IPR036236">
    <property type="entry name" value="Znf_C2H2_sf"/>
</dbReference>
<gene>
    <name evidence="3" type="ORF">BJY01DRAFT_211464</name>
</gene>
<dbReference type="InterPro" id="IPR013087">
    <property type="entry name" value="Znf_C2H2_type"/>
</dbReference>
<feature type="domain" description="C2H2-type" evidence="2">
    <location>
        <begin position="553"/>
        <end position="579"/>
    </location>
</feature>
<name>A0ABR4K9M6_9EURO</name>
<dbReference type="Gene3D" id="3.30.160.60">
    <property type="entry name" value="Classic Zinc Finger"/>
    <property type="match status" value="3"/>
</dbReference>
<dbReference type="Pfam" id="PF00096">
    <property type="entry name" value="zf-C2H2"/>
    <property type="match status" value="1"/>
</dbReference>
<dbReference type="PANTHER" id="PTHR35391">
    <property type="entry name" value="C2H2-TYPE DOMAIN-CONTAINING PROTEIN-RELATED"/>
    <property type="match status" value="1"/>
</dbReference>
<dbReference type="Pfam" id="PF26082">
    <property type="entry name" value="zf-C2H2_AcuF"/>
    <property type="match status" value="1"/>
</dbReference>
<keyword evidence="4" id="KW-1185">Reference proteome</keyword>
<dbReference type="Proteomes" id="UP001610446">
    <property type="component" value="Unassembled WGS sequence"/>
</dbReference>
<dbReference type="PROSITE" id="PS00028">
    <property type="entry name" value="ZINC_FINGER_C2H2_1"/>
    <property type="match status" value="1"/>
</dbReference>
<dbReference type="SUPFAM" id="SSF57667">
    <property type="entry name" value="beta-beta-alpha zinc fingers"/>
    <property type="match status" value="1"/>
</dbReference>
<dbReference type="PROSITE" id="PS50157">
    <property type="entry name" value="ZINC_FINGER_C2H2_2"/>
    <property type="match status" value="1"/>
</dbReference>
<evidence type="ECO:0000259" key="2">
    <source>
        <dbReference type="PROSITE" id="PS50157"/>
    </source>
</evidence>
<keyword evidence="1" id="KW-0862">Zinc</keyword>
<keyword evidence="1" id="KW-0863">Zinc-finger</keyword>
<sequence length="579" mass="66378">MVTISASVRDSLKRLADLASSEALGNFSDQVPIYKWTDELGRLRVWAANIGAHQVDQSSLDYRLLDASHIIHQTIEVLSGLNQLLVDLDELLQESEVEVLDAKDPGPYCEVEDEMPEETEIQEIYTSLVCIVSNLYQLSMIIRRPAPHDRLVSVFNADTEAFKFWDRKHISDKYPKLEDFLVERLATAMSKQRAILKYRERHREKLSRVSDEDDDLSATTATAFDDAGSDGIHDTHSRSEGSVTSYAQSQFVGEGALKVPEPPEEWADDNPFECPYCYYIIMIRDRREWARHVFHDVMPYACLDASCSTPNRLYMSRRHWYNHICTVHAPTKGVDTTCKCVVCGEKGIVANRFERHLGRHLEDLALFVLYNSKGYDPTGEIEDMDVDGDDEDDILSEEKRLENFKAADSQIIEAPEETEQRAVEYFNVSVQGGPYKFTPKPCTRINCPSSTVFQRESELLRHIRTIHNPPDGPVQKSNPQQCKCEGCPDQTVFQRESDLIQHVRTIHNPPDGPVQKSNPQQCKWEGCPDQTVFQRESDLIQHMRTIHVSPDAYPCSECQRVFLRKDHLRTHMTKRHGYE</sequence>
<dbReference type="InterPro" id="IPR058925">
    <property type="entry name" value="zf-C2H2_AcuF"/>
</dbReference>
<dbReference type="PANTHER" id="PTHR35391:SF7">
    <property type="entry name" value="C2H2-TYPE DOMAIN-CONTAINING PROTEIN"/>
    <property type="match status" value="1"/>
</dbReference>
<dbReference type="EMBL" id="JBFXLU010000047">
    <property type="protein sequence ID" value="KAL2848861.1"/>
    <property type="molecule type" value="Genomic_DNA"/>
</dbReference>
<proteinExistence type="predicted"/>
<protein>
    <recommendedName>
        <fullName evidence="2">C2H2-type domain-containing protein</fullName>
    </recommendedName>
</protein>
<keyword evidence="1" id="KW-0479">Metal-binding</keyword>
<evidence type="ECO:0000256" key="1">
    <source>
        <dbReference type="PROSITE-ProRule" id="PRU00042"/>
    </source>
</evidence>